<evidence type="ECO:0000313" key="7">
    <source>
        <dbReference type="Proteomes" id="UP000075635"/>
    </source>
</evidence>
<dbReference type="Pfam" id="PF03466">
    <property type="entry name" value="LysR_substrate"/>
    <property type="match status" value="1"/>
</dbReference>
<dbReference type="GO" id="GO:0003677">
    <property type="term" value="F:DNA binding"/>
    <property type="evidence" value="ECO:0007669"/>
    <property type="project" value="UniProtKB-KW"/>
</dbReference>
<feature type="domain" description="HTH lysR-type" evidence="5">
    <location>
        <begin position="6"/>
        <end position="63"/>
    </location>
</feature>
<dbReference type="InterPro" id="IPR050389">
    <property type="entry name" value="LysR-type_TF"/>
</dbReference>
<organism evidence="6 7">
    <name type="scientific">Sorangium cellulosum</name>
    <name type="common">Polyangium cellulosum</name>
    <dbReference type="NCBI Taxonomy" id="56"/>
    <lineage>
        <taxon>Bacteria</taxon>
        <taxon>Pseudomonadati</taxon>
        <taxon>Myxococcota</taxon>
        <taxon>Polyangia</taxon>
        <taxon>Polyangiales</taxon>
        <taxon>Polyangiaceae</taxon>
        <taxon>Sorangium</taxon>
    </lineage>
</organism>
<evidence type="ECO:0000256" key="4">
    <source>
        <dbReference type="ARBA" id="ARBA00023163"/>
    </source>
</evidence>
<evidence type="ECO:0000313" key="6">
    <source>
        <dbReference type="EMBL" id="KYF92458.1"/>
    </source>
</evidence>
<comment type="caution">
    <text evidence="6">The sequence shown here is derived from an EMBL/GenBank/DDBJ whole genome shotgun (WGS) entry which is preliminary data.</text>
</comment>
<accession>A0A150SJS3</accession>
<dbReference type="Proteomes" id="UP000075635">
    <property type="component" value="Unassembled WGS sequence"/>
</dbReference>
<dbReference type="PANTHER" id="PTHR30118:SF15">
    <property type="entry name" value="TRANSCRIPTIONAL REGULATORY PROTEIN"/>
    <property type="match status" value="1"/>
</dbReference>
<dbReference type="CDD" id="cd08417">
    <property type="entry name" value="PBP2_Nitroaromatics_like"/>
    <property type="match status" value="1"/>
</dbReference>
<evidence type="ECO:0000256" key="1">
    <source>
        <dbReference type="ARBA" id="ARBA00009437"/>
    </source>
</evidence>
<dbReference type="GO" id="GO:0003700">
    <property type="term" value="F:DNA-binding transcription factor activity"/>
    <property type="evidence" value="ECO:0007669"/>
    <property type="project" value="InterPro"/>
</dbReference>
<dbReference type="AlphaFoldDB" id="A0A150SJS3"/>
<dbReference type="Gene3D" id="1.10.10.10">
    <property type="entry name" value="Winged helix-like DNA-binding domain superfamily/Winged helix DNA-binding domain"/>
    <property type="match status" value="1"/>
</dbReference>
<dbReference type="InterPro" id="IPR005119">
    <property type="entry name" value="LysR_subst-bd"/>
</dbReference>
<keyword evidence="2" id="KW-0805">Transcription regulation</keyword>
<gene>
    <name evidence="6" type="ORF">BE17_11025</name>
</gene>
<dbReference type="PANTHER" id="PTHR30118">
    <property type="entry name" value="HTH-TYPE TRANSCRIPTIONAL REGULATOR LEUO-RELATED"/>
    <property type="match status" value="1"/>
</dbReference>
<evidence type="ECO:0000259" key="5">
    <source>
        <dbReference type="PROSITE" id="PS50931"/>
    </source>
</evidence>
<dbReference type="EMBL" id="JEMB01000918">
    <property type="protein sequence ID" value="KYF92458.1"/>
    <property type="molecule type" value="Genomic_DNA"/>
</dbReference>
<dbReference type="SUPFAM" id="SSF53850">
    <property type="entry name" value="Periplasmic binding protein-like II"/>
    <property type="match status" value="1"/>
</dbReference>
<sequence length="305" mass="33429">MNFSAFDLNHVRALHYLLEEAHVARAARKLGITPAATSNALRRLRVEFDDPLLVRSGRALARTPLAEALRGPAREVLAAAERLFEVGAPFEPGTYDGELVVTTSDRVAEVLLPALDRLLAERAPRASLSVRTVTVEVEAFLRDHGGIAVIPEFSRARGVRAEALFADDFVCVLRKGHPLTKGPWTVRRFAGAEHILVAPLASSHRGVVDDRLAEQGLARRVTRVVTSFGLAVPLLVASDRIAILPRSFALARARELDLVVRAAPLDLPALEMQMAWHPGHERDPKHVWFRGVLRDAARASGLRPP</sequence>
<evidence type="ECO:0000256" key="3">
    <source>
        <dbReference type="ARBA" id="ARBA00023125"/>
    </source>
</evidence>
<dbReference type="InterPro" id="IPR037402">
    <property type="entry name" value="YidZ_PBP2"/>
</dbReference>
<dbReference type="InterPro" id="IPR000847">
    <property type="entry name" value="LysR_HTH_N"/>
</dbReference>
<dbReference type="InterPro" id="IPR036388">
    <property type="entry name" value="WH-like_DNA-bd_sf"/>
</dbReference>
<keyword evidence="4" id="KW-0804">Transcription</keyword>
<protein>
    <recommendedName>
        <fullName evidence="5">HTH lysR-type domain-containing protein</fullName>
    </recommendedName>
</protein>
<name>A0A150SJS3_SORCE</name>
<evidence type="ECO:0000256" key="2">
    <source>
        <dbReference type="ARBA" id="ARBA00023015"/>
    </source>
</evidence>
<dbReference type="SUPFAM" id="SSF46785">
    <property type="entry name" value="Winged helix' DNA-binding domain"/>
    <property type="match status" value="1"/>
</dbReference>
<comment type="similarity">
    <text evidence="1">Belongs to the LysR transcriptional regulatory family.</text>
</comment>
<dbReference type="Pfam" id="PF00126">
    <property type="entry name" value="HTH_1"/>
    <property type="match status" value="1"/>
</dbReference>
<reference evidence="6 7" key="1">
    <citation type="submission" date="2014-02" db="EMBL/GenBank/DDBJ databases">
        <title>The small core and large imbalanced accessory genome model reveals a collaborative survival strategy of Sorangium cellulosum strains in nature.</title>
        <authorList>
            <person name="Han K."/>
            <person name="Peng R."/>
            <person name="Blom J."/>
            <person name="Li Y.-Z."/>
        </authorList>
    </citation>
    <scope>NUCLEOTIDE SEQUENCE [LARGE SCALE GENOMIC DNA]</scope>
    <source>
        <strain evidence="6 7">So0011-07</strain>
    </source>
</reference>
<proteinExistence type="inferred from homology"/>
<keyword evidence="3" id="KW-0238">DNA-binding</keyword>
<dbReference type="InterPro" id="IPR036390">
    <property type="entry name" value="WH_DNA-bd_sf"/>
</dbReference>
<dbReference type="PROSITE" id="PS50931">
    <property type="entry name" value="HTH_LYSR"/>
    <property type="match status" value="1"/>
</dbReference>
<dbReference type="Gene3D" id="3.40.190.10">
    <property type="entry name" value="Periplasmic binding protein-like II"/>
    <property type="match status" value="2"/>
</dbReference>